<proteinExistence type="predicted"/>
<feature type="domain" description="Chromo" evidence="4">
    <location>
        <begin position="12"/>
        <end position="70"/>
    </location>
</feature>
<dbReference type="SUPFAM" id="SSF54160">
    <property type="entry name" value="Chromo domain-like"/>
    <property type="match status" value="1"/>
</dbReference>
<dbReference type="SMART" id="SM00298">
    <property type="entry name" value="CHROMO"/>
    <property type="match status" value="1"/>
</dbReference>
<evidence type="ECO:0000256" key="3">
    <source>
        <dbReference type="SAM" id="MobiDB-lite"/>
    </source>
</evidence>
<dbReference type="GO" id="GO:0032183">
    <property type="term" value="F:SUMO binding"/>
    <property type="evidence" value="ECO:0007669"/>
    <property type="project" value="TreeGrafter"/>
</dbReference>
<feature type="compositionally biased region" description="Basic and acidic residues" evidence="3">
    <location>
        <begin position="108"/>
        <end position="127"/>
    </location>
</feature>
<dbReference type="GO" id="GO:0035102">
    <property type="term" value="C:PRC1 complex"/>
    <property type="evidence" value="ECO:0007669"/>
    <property type="project" value="TreeGrafter"/>
</dbReference>
<accession>A0A6J8EDH7</accession>
<dbReference type="OrthoDB" id="1918685at2759"/>
<dbReference type="PROSITE" id="PS50013">
    <property type="entry name" value="CHROMO_2"/>
    <property type="match status" value="1"/>
</dbReference>
<name>A0A6J8EDH7_MYTCO</name>
<evidence type="ECO:0000256" key="2">
    <source>
        <dbReference type="ARBA" id="ARBA00023242"/>
    </source>
</evidence>
<dbReference type="GO" id="GO:0016925">
    <property type="term" value="P:protein sumoylation"/>
    <property type="evidence" value="ECO:0007669"/>
    <property type="project" value="TreeGrafter"/>
</dbReference>
<dbReference type="InterPro" id="IPR016197">
    <property type="entry name" value="Chromo-like_dom_sf"/>
</dbReference>
<protein>
    <recommendedName>
        <fullName evidence="4">Chromo domain-containing protein</fullName>
    </recommendedName>
</protein>
<feature type="region of interest" description="Disordered" evidence="3">
    <location>
        <begin position="65"/>
        <end position="142"/>
    </location>
</feature>
<dbReference type="InterPro" id="IPR033773">
    <property type="entry name" value="CBX7_C"/>
</dbReference>
<keyword evidence="6" id="KW-1185">Reference proteome</keyword>
<dbReference type="Pfam" id="PF00385">
    <property type="entry name" value="Chromo"/>
    <property type="match status" value="1"/>
</dbReference>
<sequence>MEKQTAACELIYRADFIRKRRVRKGRVEYLVKWKGYQNRDSTWEPEKNILDRTLILDYNQRQNRRKIGKRRKSEVENFKPSGSPIYPAFTDDKNNNRTTKSSHHKRHFLFDKSNENGEHDESIKNELQEDISPEESDAEKMDNDPEYKFFNHLNLRKNKDCDSVLYNSDDCYDEKSKRDQMCFDWLANPIRPHEDQKLDSRETDIATELSQKVSSDADPNESDQETVEWVESDLEMDIDNEDQNKKEDDLKGFPDVVATDVTCNSVTVTFFESPSKMGFFESDE</sequence>
<feature type="compositionally biased region" description="Acidic residues" evidence="3">
    <location>
        <begin position="128"/>
        <end position="137"/>
    </location>
</feature>
<dbReference type="Pfam" id="PF17218">
    <property type="entry name" value="CBX7_C"/>
    <property type="match status" value="1"/>
</dbReference>
<dbReference type="EMBL" id="CACVKT020008931">
    <property type="protein sequence ID" value="CAC5418550.1"/>
    <property type="molecule type" value="Genomic_DNA"/>
</dbReference>
<dbReference type="InterPro" id="IPR023779">
    <property type="entry name" value="Chromodomain_CS"/>
</dbReference>
<gene>
    <name evidence="5" type="ORF">MCOR_50979</name>
</gene>
<comment type="subcellular location">
    <subcellularLocation>
        <location evidence="1">Nucleus</location>
    </subcellularLocation>
</comment>
<dbReference type="PROSITE" id="PS00598">
    <property type="entry name" value="CHROMO_1"/>
    <property type="match status" value="1"/>
</dbReference>
<dbReference type="PANTHER" id="PTHR46727:SF1">
    <property type="entry name" value="E3 SUMO-PROTEIN LIGASE CBX4"/>
    <property type="match status" value="1"/>
</dbReference>
<dbReference type="InterPro" id="IPR000953">
    <property type="entry name" value="Chromo/chromo_shadow_dom"/>
</dbReference>
<evidence type="ECO:0000256" key="1">
    <source>
        <dbReference type="ARBA" id="ARBA00004123"/>
    </source>
</evidence>
<evidence type="ECO:0000313" key="6">
    <source>
        <dbReference type="Proteomes" id="UP000507470"/>
    </source>
</evidence>
<dbReference type="GO" id="GO:0000122">
    <property type="term" value="P:negative regulation of transcription by RNA polymerase II"/>
    <property type="evidence" value="ECO:0007669"/>
    <property type="project" value="TreeGrafter"/>
</dbReference>
<reference evidence="5 6" key="1">
    <citation type="submission" date="2020-06" db="EMBL/GenBank/DDBJ databases">
        <authorList>
            <person name="Li R."/>
            <person name="Bekaert M."/>
        </authorList>
    </citation>
    <scope>NUCLEOTIDE SEQUENCE [LARGE SCALE GENOMIC DNA]</scope>
    <source>
        <strain evidence="6">wild</strain>
    </source>
</reference>
<dbReference type="PANTHER" id="PTHR46727">
    <property type="entry name" value="E3 SUMO-PROTEIN LIGASE CBX4"/>
    <property type="match status" value="1"/>
</dbReference>
<keyword evidence="2" id="KW-0539">Nucleus</keyword>
<dbReference type="Proteomes" id="UP000507470">
    <property type="component" value="Unassembled WGS sequence"/>
</dbReference>
<dbReference type="Gene3D" id="2.40.50.40">
    <property type="match status" value="1"/>
</dbReference>
<organism evidence="5 6">
    <name type="scientific">Mytilus coruscus</name>
    <name type="common">Sea mussel</name>
    <dbReference type="NCBI Taxonomy" id="42192"/>
    <lineage>
        <taxon>Eukaryota</taxon>
        <taxon>Metazoa</taxon>
        <taxon>Spiralia</taxon>
        <taxon>Lophotrochozoa</taxon>
        <taxon>Mollusca</taxon>
        <taxon>Bivalvia</taxon>
        <taxon>Autobranchia</taxon>
        <taxon>Pteriomorphia</taxon>
        <taxon>Mytilida</taxon>
        <taxon>Mytiloidea</taxon>
        <taxon>Mytilidae</taxon>
        <taxon>Mytilinae</taxon>
        <taxon>Mytilus</taxon>
    </lineage>
</organism>
<dbReference type="AlphaFoldDB" id="A0A6J8EDH7"/>
<dbReference type="InterPro" id="IPR023780">
    <property type="entry name" value="Chromo_domain"/>
</dbReference>
<evidence type="ECO:0000313" key="5">
    <source>
        <dbReference type="EMBL" id="CAC5418550.1"/>
    </source>
</evidence>
<dbReference type="InterPro" id="IPR043531">
    <property type="entry name" value="CBX4"/>
</dbReference>
<evidence type="ECO:0000259" key="4">
    <source>
        <dbReference type="PROSITE" id="PS50013"/>
    </source>
</evidence>
<dbReference type="GO" id="GO:0061665">
    <property type="term" value="F:SUMO ligase activity"/>
    <property type="evidence" value="ECO:0007669"/>
    <property type="project" value="TreeGrafter"/>
</dbReference>